<comment type="similarity">
    <text evidence="1">Belongs to the ATP-dependent AMP-binding enzyme family.</text>
</comment>
<proteinExistence type="inferred from homology"/>
<dbReference type="NCBIfam" id="TIGR01733">
    <property type="entry name" value="AA-adenyl-dom"/>
    <property type="match status" value="1"/>
</dbReference>
<dbReference type="FunFam" id="3.40.50.980:FF:000001">
    <property type="entry name" value="Non-ribosomal peptide synthetase"/>
    <property type="match status" value="1"/>
</dbReference>
<accession>A0A7R7EHE9</accession>
<dbReference type="Gene3D" id="3.40.50.980">
    <property type="match status" value="2"/>
</dbReference>
<dbReference type="InterPro" id="IPR020845">
    <property type="entry name" value="AMP-binding_CS"/>
</dbReference>
<name>A0A7R7EHE9_9FIRM</name>
<dbReference type="InterPro" id="IPR025110">
    <property type="entry name" value="AMP-bd_C"/>
</dbReference>
<evidence type="ECO:0000313" key="4">
    <source>
        <dbReference type="Proteomes" id="UP000595897"/>
    </source>
</evidence>
<dbReference type="InterPro" id="IPR045851">
    <property type="entry name" value="AMP-bd_C_sf"/>
</dbReference>
<dbReference type="PROSITE" id="PS50075">
    <property type="entry name" value="CARRIER"/>
    <property type="match status" value="1"/>
</dbReference>
<dbReference type="Pfam" id="PF00501">
    <property type="entry name" value="AMP-binding"/>
    <property type="match status" value="1"/>
</dbReference>
<feature type="domain" description="Carrier" evidence="2">
    <location>
        <begin position="520"/>
        <end position="605"/>
    </location>
</feature>
<dbReference type="Gene3D" id="3.30.300.30">
    <property type="match status" value="1"/>
</dbReference>
<dbReference type="GO" id="GO:0031177">
    <property type="term" value="F:phosphopantetheine binding"/>
    <property type="evidence" value="ECO:0007669"/>
    <property type="project" value="TreeGrafter"/>
</dbReference>
<dbReference type="EMBL" id="AP024169">
    <property type="protein sequence ID" value="BCN28794.1"/>
    <property type="molecule type" value="Genomic_DNA"/>
</dbReference>
<dbReference type="GO" id="GO:0005737">
    <property type="term" value="C:cytoplasm"/>
    <property type="evidence" value="ECO:0007669"/>
    <property type="project" value="TreeGrafter"/>
</dbReference>
<sequence length="606" mass="68461">MINNGLSFLENNEGIDYNTAKTVYELFEQNVELTPDKIALVLRGHTMTYQELNQKSNQLARMLRAHSVKPNDIIGILANRSLEMFIAILGVLKAGAAYLPIDPEYPSDRIHYMLEDSNIKIMLTMEHLKHLISFNGETLTLDRNDLYYGDSSNLQKCNSINDLIYVIYTSGSTGLPKGTLIEHRSIINLIEGMSDKINFHRDKRILSLASFAFDMSMPEILIPLSKGMTIVIADDVQKNNPKYLNDCIIENKVDMLQITPSRLQLMFNYGKSIEFLNILTDIMVGAEPFPKALLETLKNHTPARIYNLYGPTETTVWSTIGDLTGSDTLHVGTPIQHTQIMILDQEDKLCPLGEEGELCILGDGLARGYLNRQTLTNEKFQQNPYLPDKRIYRTGDLARMDSNRTLEVIGRIDSQVKLNGRRIELGEIEYHLLKYDMIQQAAVIVKDNTLCAYVVSSSDILTSDVRKHLSNILPDYMIPTAYKRIDKMPLSFNGKVDKKTLLQLEQELNCQTMVAATCEDIDSIGLHTIQSRLRNVLSENVPNKQGALTISLDEPLTNIGLDSVSFVKLIVALELEFDVEFDDEYLDFKKLPTLSSMLSVIEHSLV</sequence>
<dbReference type="GO" id="GO:0043041">
    <property type="term" value="P:amino acid activation for nonribosomal peptide biosynthetic process"/>
    <property type="evidence" value="ECO:0007669"/>
    <property type="project" value="TreeGrafter"/>
</dbReference>
<dbReference type="InterPro" id="IPR010071">
    <property type="entry name" value="AA_adenyl_dom"/>
</dbReference>
<keyword evidence="4" id="KW-1185">Reference proteome</keyword>
<evidence type="ECO:0000256" key="1">
    <source>
        <dbReference type="ARBA" id="ARBA00006432"/>
    </source>
</evidence>
<dbReference type="AlphaFoldDB" id="A0A7R7EHE9"/>
<dbReference type="SUPFAM" id="SSF47336">
    <property type="entry name" value="ACP-like"/>
    <property type="match status" value="1"/>
</dbReference>
<dbReference type="PANTHER" id="PTHR45527">
    <property type="entry name" value="NONRIBOSOMAL PEPTIDE SYNTHETASE"/>
    <property type="match status" value="1"/>
</dbReference>
<dbReference type="Pfam" id="PF00550">
    <property type="entry name" value="PP-binding"/>
    <property type="match status" value="1"/>
</dbReference>
<dbReference type="PANTHER" id="PTHR45527:SF1">
    <property type="entry name" value="FATTY ACID SYNTHASE"/>
    <property type="match status" value="1"/>
</dbReference>
<dbReference type="Proteomes" id="UP000595897">
    <property type="component" value="Chromosome"/>
</dbReference>
<evidence type="ECO:0000313" key="3">
    <source>
        <dbReference type="EMBL" id="BCN28794.1"/>
    </source>
</evidence>
<protein>
    <recommendedName>
        <fullName evidence="2">Carrier domain-containing protein</fullName>
    </recommendedName>
</protein>
<dbReference type="Gene3D" id="1.10.1200.10">
    <property type="entry name" value="ACP-like"/>
    <property type="match status" value="1"/>
</dbReference>
<dbReference type="InterPro" id="IPR036736">
    <property type="entry name" value="ACP-like_sf"/>
</dbReference>
<dbReference type="InterPro" id="IPR000873">
    <property type="entry name" value="AMP-dep_synth/lig_dom"/>
</dbReference>
<dbReference type="InterPro" id="IPR009081">
    <property type="entry name" value="PP-bd_ACP"/>
</dbReference>
<gene>
    <name evidence="3" type="ORF">bsdtb5_00890</name>
</gene>
<dbReference type="CDD" id="cd05930">
    <property type="entry name" value="A_NRPS"/>
    <property type="match status" value="1"/>
</dbReference>
<dbReference type="GO" id="GO:0044550">
    <property type="term" value="P:secondary metabolite biosynthetic process"/>
    <property type="evidence" value="ECO:0007669"/>
    <property type="project" value="TreeGrafter"/>
</dbReference>
<organism evidence="3 4">
    <name type="scientific">Anaeromicropila herbilytica</name>
    <dbReference type="NCBI Taxonomy" id="2785025"/>
    <lineage>
        <taxon>Bacteria</taxon>
        <taxon>Bacillati</taxon>
        <taxon>Bacillota</taxon>
        <taxon>Clostridia</taxon>
        <taxon>Lachnospirales</taxon>
        <taxon>Lachnospiraceae</taxon>
        <taxon>Anaeromicropila</taxon>
    </lineage>
</organism>
<evidence type="ECO:0000259" key="2">
    <source>
        <dbReference type="PROSITE" id="PS50075"/>
    </source>
</evidence>
<dbReference type="Gene3D" id="2.30.38.10">
    <property type="entry name" value="Luciferase, Domain 3"/>
    <property type="match status" value="1"/>
</dbReference>
<dbReference type="Pfam" id="PF13193">
    <property type="entry name" value="AMP-binding_C"/>
    <property type="match status" value="1"/>
</dbReference>
<dbReference type="SUPFAM" id="SSF56801">
    <property type="entry name" value="Acetyl-CoA synthetase-like"/>
    <property type="match status" value="1"/>
</dbReference>
<dbReference type="KEGG" id="ahb:bsdtb5_00890"/>
<reference evidence="3 4" key="1">
    <citation type="submission" date="2020-11" db="EMBL/GenBank/DDBJ databases">
        <title>Draft genome sequencing of a Lachnospiraceae strain isolated from anoxic soil subjected to BSD treatment.</title>
        <authorList>
            <person name="Uek A."/>
            <person name="Tonouchi A."/>
        </authorList>
    </citation>
    <scope>NUCLEOTIDE SEQUENCE [LARGE SCALE GENOMIC DNA]</scope>
    <source>
        <strain evidence="3 4">TB5</strain>
    </source>
</reference>
<dbReference type="PROSITE" id="PS00455">
    <property type="entry name" value="AMP_BINDING"/>
    <property type="match status" value="1"/>
</dbReference>
<dbReference type="FunFam" id="3.40.50.12780:FF:000012">
    <property type="entry name" value="Non-ribosomal peptide synthetase"/>
    <property type="match status" value="1"/>
</dbReference>